<accession>A0ABR3F3E4</accession>
<gene>
    <name evidence="5" type="ORF">V5O48_012214</name>
</gene>
<name>A0ABR3F3E4_9AGAR</name>
<dbReference type="Gene3D" id="3.40.50.2000">
    <property type="entry name" value="Glycogen Phosphorylase B"/>
    <property type="match status" value="2"/>
</dbReference>
<feature type="domain" description="Erythromycin biosynthesis protein CIII-like C-terminal" evidence="4">
    <location>
        <begin position="414"/>
        <end position="517"/>
    </location>
</feature>
<dbReference type="PANTHER" id="PTHR48050:SF13">
    <property type="entry name" value="STEROL 3-BETA-GLUCOSYLTRANSFERASE UGT80A2"/>
    <property type="match status" value="1"/>
</dbReference>
<feature type="compositionally biased region" description="Low complexity" evidence="2">
    <location>
        <begin position="824"/>
        <end position="841"/>
    </location>
</feature>
<evidence type="ECO:0000256" key="2">
    <source>
        <dbReference type="SAM" id="MobiDB-lite"/>
    </source>
</evidence>
<feature type="region of interest" description="Disordered" evidence="2">
    <location>
        <begin position="820"/>
        <end position="864"/>
    </location>
</feature>
<dbReference type="InterPro" id="IPR050426">
    <property type="entry name" value="Glycosyltransferase_28"/>
</dbReference>
<feature type="compositionally biased region" description="Polar residues" evidence="2">
    <location>
        <begin position="27"/>
        <end position="38"/>
    </location>
</feature>
<dbReference type="Proteomes" id="UP001465976">
    <property type="component" value="Unassembled WGS sequence"/>
</dbReference>
<dbReference type="SUPFAM" id="SSF53756">
    <property type="entry name" value="UDP-Glycosyltransferase/glycogen phosphorylase"/>
    <property type="match status" value="1"/>
</dbReference>
<dbReference type="CDD" id="cd03784">
    <property type="entry name" value="GT1_Gtf-like"/>
    <property type="match status" value="1"/>
</dbReference>
<dbReference type="PANTHER" id="PTHR48050">
    <property type="entry name" value="STEROL 3-BETA-GLUCOSYLTRANSFERASE"/>
    <property type="match status" value="1"/>
</dbReference>
<dbReference type="InterPro" id="IPR004276">
    <property type="entry name" value="GlycoTrans_28_N"/>
</dbReference>
<sequence length="889" mass="96141">MSKNSPIAGPSHMKEPADDEVTIGAGDNSSSSRVDLGSLQTDPRFNIVKYTKLGKGLDSNARVARDGSIIISLNVKERMPDLGPDYAKEVEEFAVDKSRRRPVPKMNIVVMIVGSRGDVQPYVALGKKLREDGHRIRIASHETFRSFVEEAGLEFFDIGGDPRELMSYMVKNPGLIPGVTSLTNGDIGRKRKMLAEMMDGCWRSCHCACPKTGQTFAADAIISNPPAFAHIHCAEALGVPLLLSFTMPWCPTTEFQHPLVNVQDSNAQKGMTNYLSYALADILTWQGIGDIVNKFRTRTLNLKDLNIRTGPSLVDTLKVPWTYCMSPALVPKPKDWKNHIDVVGFYFLDLATSFTPPDDLASFLAAGDPPIYIGFGSVVVDDSAAMTRTVFEATKKAGVRALVSAGWGGLGGVNIPSHIFILGNIPHDWLFDKGRVAAVVHHGGAGTTAAGLAKGRPTVVVPFFGDQAFWGNMIHRAGAGPAPIPHEDLTVDNLCAGIKFAISPAAKDAARRMAEQIRNEDGVGAGVESFYRHLPLKNMRCDLDPSRLAVWWSTVYCLKLSGFAAQVLTDARKLDMATLDLHRPKEYDFTKNSIVDPISGTASAIFWTVTNYTGGIFQMFVSPKKGIIKTATAIPKGVMEIVSNIHKGFHNLPEAYGTEVRPQGEVTDFSSGLKEAGKGLYFGYYDAITGFVREPYKGGQKEGFVGALKGSARSFGNATILPAAGIVGVIKHPMKGAVKSFQNMWKTDKEKVQYSTRVADGKVAVRMASTAEKNAIIKKFEEAKPGTKERQERYAKLAAKVLYGEGDDDVETETIGSVETGTTASSASASIPPNSVPSSIPGRVVTSSPPPAYAAGGMATSPSDVADEWYERDLELALKLSLAEAEQRK</sequence>
<evidence type="ECO:0000256" key="1">
    <source>
        <dbReference type="ARBA" id="ARBA00022679"/>
    </source>
</evidence>
<dbReference type="InterPro" id="IPR010610">
    <property type="entry name" value="EryCIII-like_C"/>
</dbReference>
<comment type="caution">
    <text evidence="5">The sequence shown here is derived from an EMBL/GenBank/DDBJ whole genome shotgun (WGS) entry which is preliminary data.</text>
</comment>
<dbReference type="EMBL" id="JBAHYK010001059">
    <property type="protein sequence ID" value="KAL0569753.1"/>
    <property type="molecule type" value="Genomic_DNA"/>
</dbReference>
<evidence type="ECO:0000259" key="4">
    <source>
        <dbReference type="Pfam" id="PF06722"/>
    </source>
</evidence>
<evidence type="ECO:0000259" key="3">
    <source>
        <dbReference type="Pfam" id="PF03033"/>
    </source>
</evidence>
<evidence type="ECO:0000313" key="6">
    <source>
        <dbReference type="Proteomes" id="UP001465976"/>
    </source>
</evidence>
<reference evidence="5 6" key="1">
    <citation type="submission" date="2024-02" db="EMBL/GenBank/DDBJ databases">
        <title>A draft genome for the cacao thread blight pathogen Marasmius crinis-equi.</title>
        <authorList>
            <person name="Cohen S.P."/>
            <person name="Baruah I.K."/>
            <person name="Amoako-Attah I."/>
            <person name="Bukari Y."/>
            <person name="Meinhardt L.W."/>
            <person name="Bailey B.A."/>
        </authorList>
    </citation>
    <scope>NUCLEOTIDE SEQUENCE [LARGE SCALE GENOMIC DNA]</scope>
    <source>
        <strain evidence="5 6">GH-76</strain>
    </source>
</reference>
<protein>
    <submittedName>
        <fullName evidence="5">Uncharacterized protein</fullName>
    </submittedName>
</protein>
<keyword evidence="1" id="KW-0808">Transferase</keyword>
<keyword evidence="6" id="KW-1185">Reference proteome</keyword>
<proteinExistence type="predicted"/>
<feature type="domain" description="Glycosyltransferase family 28 N-terminal" evidence="3">
    <location>
        <begin position="108"/>
        <end position="255"/>
    </location>
</feature>
<feature type="region of interest" description="Disordered" evidence="2">
    <location>
        <begin position="1"/>
        <end position="38"/>
    </location>
</feature>
<dbReference type="InterPro" id="IPR002213">
    <property type="entry name" value="UDP_glucos_trans"/>
</dbReference>
<evidence type="ECO:0000313" key="5">
    <source>
        <dbReference type="EMBL" id="KAL0569753.1"/>
    </source>
</evidence>
<dbReference type="Pfam" id="PF03033">
    <property type="entry name" value="Glyco_transf_28"/>
    <property type="match status" value="1"/>
</dbReference>
<dbReference type="Pfam" id="PF06722">
    <property type="entry name" value="EryCIII-like_C"/>
    <property type="match status" value="1"/>
</dbReference>
<organism evidence="5 6">
    <name type="scientific">Marasmius crinis-equi</name>
    <dbReference type="NCBI Taxonomy" id="585013"/>
    <lineage>
        <taxon>Eukaryota</taxon>
        <taxon>Fungi</taxon>
        <taxon>Dikarya</taxon>
        <taxon>Basidiomycota</taxon>
        <taxon>Agaricomycotina</taxon>
        <taxon>Agaricomycetes</taxon>
        <taxon>Agaricomycetidae</taxon>
        <taxon>Agaricales</taxon>
        <taxon>Marasmiineae</taxon>
        <taxon>Marasmiaceae</taxon>
        <taxon>Marasmius</taxon>
    </lineage>
</organism>